<sequence>MSPGKFITFEGGEGAGKSTQAKYLADYLEQQGFKVILTREPGGSPGAELIRNLLVTGGADKWSAEAELLLMYAARADHWQKRIHPALDQGYWVVCDRFADSSVAYQGYGRGLDLDFLNLLYKKTVGDRNPDRTYVFDIAPHKGLGRAAHRFIDGNKNEDRFESFDLSFHERVHQGFLTIAQQNQGRCLMVDANQSIQQIQDLIRQDICSYL</sequence>
<gene>
    <name evidence="12" type="primary">tmk</name>
    <name evidence="14" type="ORF">EQU50_03200</name>
</gene>
<dbReference type="AlphaFoldDB" id="A0A4V2DZX8"/>
<dbReference type="Proteomes" id="UP000293550">
    <property type="component" value="Unassembled WGS sequence"/>
</dbReference>
<dbReference type="FunFam" id="3.40.50.300:FF:000225">
    <property type="entry name" value="Thymidylate kinase"/>
    <property type="match status" value="1"/>
</dbReference>
<dbReference type="EMBL" id="SCFB01000004">
    <property type="protein sequence ID" value="RZI46607.1"/>
    <property type="molecule type" value="Genomic_DNA"/>
</dbReference>
<comment type="caution">
    <text evidence="14">The sequence shown here is derived from an EMBL/GenBank/DDBJ whole genome shotgun (WGS) entry which is preliminary data.</text>
</comment>
<dbReference type="NCBIfam" id="TIGR00041">
    <property type="entry name" value="DTMP_kinase"/>
    <property type="match status" value="1"/>
</dbReference>
<dbReference type="OrthoDB" id="9774907at2"/>
<comment type="catalytic activity">
    <reaction evidence="10 12">
        <text>dTMP + ATP = dTDP + ADP</text>
        <dbReference type="Rhea" id="RHEA:13517"/>
        <dbReference type="ChEBI" id="CHEBI:30616"/>
        <dbReference type="ChEBI" id="CHEBI:58369"/>
        <dbReference type="ChEBI" id="CHEBI:63528"/>
        <dbReference type="ChEBI" id="CHEBI:456216"/>
        <dbReference type="EC" id="2.7.4.9"/>
    </reaction>
</comment>
<dbReference type="Pfam" id="PF02223">
    <property type="entry name" value="Thymidylate_kin"/>
    <property type="match status" value="1"/>
</dbReference>
<evidence type="ECO:0000259" key="13">
    <source>
        <dbReference type="Pfam" id="PF02223"/>
    </source>
</evidence>
<protein>
    <recommendedName>
        <fullName evidence="3 12">Thymidylate kinase</fullName>
        <ecNumber evidence="2 12">2.7.4.9</ecNumber>
    </recommendedName>
    <alternativeName>
        <fullName evidence="9 12">dTMP kinase</fullName>
    </alternativeName>
</protein>
<keyword evidence="5 12" id="KW-0545">Nucleotide biosynthesis</keyword>
<dbReference type="GO" id="GO:0004798">
    <property type="term" value="F:dTMP kinase activity"/>
    <property type="evidence" value="ECO:0007669"/>
    <property type="project" value="UniProtKB-UniRule"/>
</dbReference>
<evidence type="ECO:0000313" key="14">
    <source>
        <dbReference type="EMBL" id="RZI46607.1"/>
    </source>
</evidence>
<dbReference type="InterPro" id="IPR018094">
    <property type="entry name" value="Thymidylate_kinase"/>
</dbReference>
<dbReference type="Gene3D" id="3.40.50.300">
    <property type="entry name" value="P-loop containing nucleotide triphosphate hydrolases"/>
    <property type="match status" value="1"/>
</dbReference>
<keyword evidence="4 12" id="KW-0808">Transferase</keyword>
<reference evidence="14 15" key="1">
    <citation type="submission" date="2018-10" db="EMBL/GenBank/DDBJ databases">
        <title>An updated phylogeny of the Alphaproteobacteria reveals that the parasitic Rickettsiales and Holosporales have independent origins.</title>
        <authorList>
            <person name="Munoz-Gomez S.A."/>
            <person name="Hess S."/>
            <person name="Burger G."/>
            <person name="Lang B.F."/>
            <person name="Susko E."/>
            <person name="Slamovits C.H."/>
            <person name="Roger A.J."/>
        </authorList>
    </citation>
    <scope>NUCLEOTIDE SEQUENCE [LARGE SCALE GENOMIC DNA]</scope>
    <source>
        <strain evidence="14">HOLO01</strain>
    </source>
</reference>
<comment type="function">
    <text evidence="11 12">Phosphorylation of dTMP to form dTDP in both de novo and salvage pathways of dTTP synthesis.</text>
</comment>
<dbReference type="GO" id="GO:0005524">
    <property type="term" value="F:ATP binding"/>
    <property type="evidence" value="ECO:0007669"/>
    <property type="project" value="UniProtKB-UniRule"/>
</dbReference>
<evidence type="ECO:0000256" key="8">
    <source>
        <dbReference type="ARBA" id="ARBA00022840"/>
    </source>
</evidence>
<evidence type="ECO:0000256" key="7">
    <source>
        <dbReference type="ARBA" id="ARBA00022777"/>
    </source>
</evidence>
<name>A0A4V2DZX8_9PROT</name>
<accession>A0A4V2DZX8</accession>
<dbReference type="InterPro" id="IPR018095">
    <property type="entry name" value="Thymidylate_kin_CS"/>
</dbReference>
<organism evidence="14 15">
    <name type="scientific">Candidatus Finniella inopinata</name>
    <dbReference type="NCBI Taxonomy" id="1696036"/>
    <lineage>
        <taxon>Bacteria</taxon>
        <taxon>Pseudomonadati</taxon>
        <taxon>Pseudomonadota</taxon>
        <taxon>Alphaproteobacteria</taxon>
        <taxon>Holosporales</taxon>
        <taxon>Candidatus Paracaedibacteraceae</taxon>
        <taxon>Candidatus Finniella</taxon>
    </lineage>
</organism>
<dbReference type="CDD" id="cd01672">
    <property type="entry name" value="TMPK"/>
    <property type="match status" value="1"/>
</dbReference>
<evidence type="ECO:0000256" key="2">
    <source>
        <dbReference type="ARBA" id="ARBA00012980"/>
    </source>
</evidence>
<dbReference type="GO" id="GO:0006235">
    <property type="term" value="P:dTTP biosynthetic process"/>
    <property type="evidence" value="ECO:0007669"/>
    <property type="project" value="UniProtKB-UniRule"/>
</dbReference>
<dbReference type="PANTHER" id="PTHR10344">
    <property type="entry name" value="THYMIDYLATE KINASE"/>
    <property type="match status" value="1"/>
</dbReference>
<evidence type="ECO:0000256" key="4">
    <source>
        <dbReference type="ARBA" id="ARBA00022679"/>
    </source>
</evidence>
<comment type="similarity">
    <text evidence="1 12">Belongs to the thymidylate kinase family.</text>
</comment>
<dbReference type="GO" id="GO:0006233">
    <property type="term" value="P:dTDP biosynthetic process"/>
    <property type="evidence" value="ECO:0007669"/>
    <property type="project" value="InterPro"/>
</dbReference>
<evidence type="ECO:0000256" key="11">
    <source>
        <dbReference type="ARBA" id="ARBA00057735"/>
    </source>
</evidence>
<evidence type="ECO:0000256" key="12">
    <source>
        <dbReference type="HAMAP-Rule" id="MF_00165"/>
    </source>
</evidence>
<dbReference type="RefSeq" id="WP_130153706.1">
    <property type="nucleotide sequence ID" value="NZ_SCFB01000004.1"/>
</dbReference>
<dbReference type="PANTHER" id="PTHR10344:SF4">
    <property type="entry name" value="UMP-CMP KINASE 2, MITOCHONDRIAL"/>
    <property type="match status" value="1"/>
</dbReference>
<dbReference type="GO" id="GO:0006227">
    <property type="term" value="P:dUDP biosynthetic process"/>
    <property type="evidence" value="ECO:0007669"/>
    <property type="project" value="TreeGrafter"/>
</dbReference>
<evidence type="ECO:0000256" key="10">
    <source>
        <dbReference type="ARBA" id="ARBA00048743"/>
    </source>
</evidence>
<keyword evidence="7 12" id="KW-0418">Kinase</keyword>
<evidence type="ECO:0000256" key="5">
    <source>
        <dbReference type="ARBA" id="ARBA00022727"/>
    </source>
</evidence>
<dbReference type="InterPro" id="IPR039430">
    <property type="entry name" value="Thymidylate_kin-like_dom"/>
</dbReference>
<evidence type="ECO:0000256" key="9">
    <source>
        <dbReference type="ARBA" id="ARBA00029962"/>
    </source>
</evidence>
<keyword evidence="8 12" id="KW-0067">ATP-binding</keyword>
<proteinExistence type="inferred from homology"/>
<evidence type="ECO:0000313" key="15">
    <source>
        <dbReference type="Proteomes" id="UP000293550"/>
    </source>
</evidence>
<feature type="domain" description="Thymidylate kinase-like" evidence="13">
    <location>
        <begin position="9"/>
        <end position="203"/>
    </location>
</feature>
<dbReference type="InterPro" id="IPR027417">
    <property type="entry name" value="P-loop_NTPase"/>
</dbReference>
<dbReference type="HAMAP" id="MF_00165">
    <property type="entry name" value="Thymidylate_kinase"/>
    <property type="match status" value="1"/>
</dbReference>
<dbReference type="EC" id="2.7.4.9" evidence="2 12"/>
<keyword evidence="15" id="KW-1185">Reference proteome</keyword>
<dbReference type="GO" id="GO:0005829">
    <property type="term" value="C:cytosol"/>
    <property type="evidence" value="ECO:0007669"/>
    <property type="project" value="TreeGrafter"/>
</dbReference>
<evidence type="ECO:0000256" key="1">
    <source>
        <dbReference type="ARBA" id="ARBA00009776"/>
    </source>
</evidence>
<evidence type="ECO:0000256" key="3">
    <source>
        <dbReference type="ARBA" id="ARBA00017144"/>
    </source>
</evidence>
<keyword evidence="6 12" id="KW-0547">Nucleotide-binding</keyword>
<dbReference type="PROSITE" id="PS01331">
    <property type="entry name" value="THYMIDYLATE_KINASE"/>
    <property type="match status" value="1"/>
</dbReference>
<dbReference type="SUPFAM" id="SSF52540">
    <property type="entry name" value="P-loop containing nucleoside triphosphate hydrolases"/>
    <property type="match status" value="1"/>
</dbReference>
<feature type="binding site" evidence="12">
    <location>
        <begin position="11"/>
        <end position="18"/>
    </location>
    <ligand>
        <name>ATP</name>
        <dbReference type="ChEBI" id="CHEBI:30616"/>
    </ligand>
</feature>
<evidence type="ECO:0000256" key="6">
    <source>
        <dbReference type="ARBA" id="ARBA00022741"/>
    </source>
</evidence>